<evidence type="ECO:0000313" key="6">
    <source>
        <dbReference type="EMBL" id="RDY22252.1"/>
    </source>
</evidence>
<evidence type="ECO:0000313" key="7">
    <source>
        <dbReference type="Proteomes" id="UP000093352"/>
    </source>
</evidence>
<evidence type="ECO:0000256" key="2">
    <source>
        <dbReference type="ARBA" id="ARBA00017144"/>
    </source>
</evidence>
<dbReference type="AlphaFoldDB" id="A0A371IP40"/>
<dbReference type="PANTHER" id="PTHR10344">
    <property type="entry name" value="THYMIDYLATE KINASE"/>
    <property type="match status" value="1"/>
</dbReference>
<accession>A0A371IP40</accession>
<dbReference type="GO" id="GO:0005829">
    <property type="term" value="C:cytosol"/>
    <property type="evidence" value="ECO:0007669"/>
    <property type="project" value="TreeGrafter"/>
</dbReference>
<organism evidence="6 7">
    <name type="scientific">Criibacterium bergeronii</name>
    <dbReference type="NCBI Taxonomy" id="1871336"/>
    <lineage>
        <taxon>Bacteria</taxon>
        <taxon>Bacillati</taxon>
        <taxon>Bacillota</taxon>
        <taxon>Clostridia</taxon>
        <taxon>Peptostreptococcales</taxon>
        <taxon>Filifactoraceae</taxon>
        <taxon>Criibacterium</taxon>
    </lineage>
</organism>
<feature type="domain" description="Thymidylate kinase-like" evidence="5">
    <location>
        <begin position="10"/>
        <end position="189"/>
    </location>
</feature>
<dbReference type="FunFam" id="3.40.50.300:FF:002288">
    <property type="entry name" value="Probable thymidylate kinase"/>
    <property type="match status" value="1"/>
</dbReference>
<evidence type="ECO:0000259" key="5">
    <source>
        <dbReference type="Pfam" id="PF02223"/>
    </source>
</evidence>
<proteinExistence type="inferred from homology"/>
<keyword evidence="6" id="KW-0418">Kinase</keyword>
<dbReference type="EMBL" id="MBEW02000001">
    <property type="protein sequence ID" value="RDY22252.1"/>
    <property type="molecule type" value="Genomic_DNA"/>
</dbReference>
<comment type="similarity">
    <text evidence="1">Belongs to the thymidylate kinase family.</text>
</comment>
<dbReference type="Gene3D" id="3.40.50.300">
    <property type="entry name" value="P-loop containing nucleotide triphosphate hydrolases"/>
    <property type="match status" value="1"/>
</dbReference>
<dbReference type="GO" id="GO:0004798">
    <property type="term" value="F:dTMP kinase activity"/>
    <property type="evidence" value="ECO:0007669"/>
    <property type="project" value="TreeGrafter"/>
</dbReference>
<dbReference type="PANTHER" id="PTHR10344:SF4">
    <property type="entry name" value="UMP-CMP KINASE 2, MITOCHONDRIAL"/>
    <property type="match status" value="1"/>
</dbReference>
<dbReference type="Proteomes" id="UP000093352">
    <property type="component" value="Unassembled WGS sequence"/>
</dbReference>
<dbReference type="InterPro" id="IPR039430">
    <property type="entry name" value="Thymidylate_kin-like_dom"/>
</dbReference>
<dbReference type="CDD" id="cd01672">
    <property type="entry name" value="TMPK"/>
    <property type="match status" value="1"/>
</dbReference>
<evidence type="ECO:0000256" key="4">
    <source>
        <dbReference type="ARBA" id="ARBA00022840"/>
    </source>
</evidence>
<keyword evidence="4" id="KW-0067">ATP-binding</keyword>
<dbReference type="GO" id="GO:0005524">
    <property type="term" value="F:ATP binding"/>
    <property type="evidence" value="ECO:0007669"/>
    <property type="project" value="UniProtKB-KW"/>
</dbReference>
<protein>
    <recommendedName>
        <fullName evidence="2">Thymidylate kinase</fullName>
    </recommendedName>
</protein>
<dbReference type="GO" id="GO:0006235">
    <property type="term" value="P:dTTP biosynthetic process"/>
    <property type="evidence" value="ECO:0007669"/>
    <property type="project" value="TreeGrafter"/>
</dbReference>
<keyword evidence="6" id="KW-0808">Transferase</keyword>
<evidence type="ECO:0000256" key="1">
    <source>
        <dbReference type="ARBA" id="ARBA00009776"/>
    </source>
</evidence>
<reference evidence="6 7" key="1">
    <citation type="journal article" date="2016" name="Genome Announc.">
        <title>Draft Genome Sequence of Criibacterium bergeronii gen. nov., sp. nov., Strain CCRI-22567T, Isolated from a Vaginal Sample from a Woman with Bacterial Vaginosis.</title>
        <authorList>
            <person name="Maheux A.F."/>
            <person name="Berube E."/>
            <person name="Boudreau D.K."/>
            <person name="Raymond F."/>
            <person name="Corbeil J."/>
            <person name="Roy P.H."/>
            <person name="Boissinot M."/>
            <person name="Omar R.F."/>
        </authorList>
    </citation>
    <scope>NUCLEOTIDE SEQUENCE [LARGE SCALE GENOMIC DNA]</scope>
    <source>
        <strain evidence="6 7">CCRI-22567</strain>
    </source>
</reference>
<gene>
    <name evidence="6" type="ORF">BBG48_000615</name>
</gene>
<name>A0A371IP40_9FIRM</name>
<evidence type="ECO:0000256" key="3">
    <source>
        <dbReference type="ARBA" id="ARBA00022741"/>
    </source>
</evidence>
<dbReference type="Pfam" id="PF02223">
    <property type="entry name" value="Thymidylate_kin"/>
    <property type="match status" value="1"/>
</dbReference>
<dbReference type="GO" id="GO:0006233">
    <property type="term" value="P:dTDP biosynthetic process"/>
    <property type="evidence" value="ECO:0007669"/>
    <property type="project" value="TreeGrafter"/>
</dbReference>
<sequence length="225" mass="26168">MGKLYVIESGSDASGKKTQSGLLYKYLLESKQDVKKVEFPNYTSVSATFVKMYLNGEFGEKPEDVDPYVTSTFYALDRYATYKKELQQHYENGGIIIADRYTTSNIVYQAGKYQDVEQKTKFIDWLYDFEFNILHLPKPDLVIYLDVPFEISYELLKKRDEKDDLKAGTSKDIHEQDKAYLKKVYDNAKFVCEKFGWSKVDCTKDGKMLGIDEIHKKILNLMIVK</sequence>
<keyword evidence="3" id="KW-0547">Nucleotide-binding</keyword>
<comment type="caution">
    <text evidence="6">The sequence shown here is derived from an EMBL/GenBank/DDBJ whole genome shotgun (WGS) entry which is preliminary data.</text>
</comment>
<keyword evidence="7" id="KW-1185">Reference proteome</keyword>
<dbReference type="STRING" id="1871336.BBG48_00910"/>
<dbReference type="RefSeq" id="WP_068911618.1">
    <property type="nucleotide sequence ID" value="NZ_MBEW02000001.1"/>
</dbReference>
<dbReference type="SUPFAM" id="SSF52540">
    <property type="entry name" value="P-loop containing nucleoside triphosphate hydrolases"/>
    <property type="match status" value="1"/>
</dbReference>
<dbReference type="InterPro" id="IPR027417">
    <property type="entry name" value="P-loop_NTPase"/>
</dbReference>
<dbReference type="GO" id="GO:0006227">
    <property type="term" value="P:dUDP biosynthetic process"/>
    <property type="evidence" value="ECO:0007669"/>
    <property type="project" value="TreeGrafter"/>
</dbReference>